<dbReference type="SUPFAM" id="SSF52540">
    <property type="entry name" value="P-loop containing nucleoside triphosphate hydrolases"/>
    <property type="match status" value="1"/>
</dbReference>
<dbReference type="InterPro" id="IPR011006">
    <property type="entry name" value="CheY-like_superfamily"/>
</dbReference>
<proteinExistence type="predicted"/>
<evidence type="ECO:0000313" key="4">
    <source>
        <dbReference type="EMBL" id="TDR80246.1"/>
    </source>
</evidence>
<dbReference type="Gene3D" id="3.40.50.300">
    <property type="entry name" value="P-loop containing nucleotide triphosphate hydrolases"/>
    <property type="match status" value="1"/>
</dbReference>
<keyword evidence="5" id="KW-1185">Reference proteome</keyword>
<evidence type="ECO:0000256" key="2">
    <source>
        <dbReference type="ARBA" id="ARBA00022840"/>
    </source>
</evidence>
<reference evidence="4 5" key="1">
    <citation type="submission" date="2019-03" db="EMBL/GenBank/DDBJ databases">
        <title>Genomic Encyclopedia of Type Strains, Phase III (KMG-III): the genomes of soil and plant-associated and newly described type strains.</title>
        <authorList>
            <person name="Whitman W."/>
        </authorList>
    </citation>
    <scope>NUCLEOTIDE SEQUENCE [LARGE SCALE GENOMIC DNA]</scope>
    <source>
        <strain evidence="4 5">CECT 8976</strain>
    </source>
</reference>
<dbReference type="PANTHER" id="PTHR43384">
    <property type="entry name" value="SEPTUM SITE-DETERMINING PROTEIN MIND HOMOLOG, CHLOROPLASTIC-RELATED"/>
    <property type="match status" value="1"/>
</dbReference>
<dbReference type="AlphaFoldDB" id="A0A4R7B981"/>
<evidence type="ECO:0000256" key="1">
    <source>
        <dbReference type="ARBA" id="ARBA00022741"/>
    </source>
</evidence>
<sequence>MSLLDSLGLTDSKKAPQPHAEFLAVISDEQNAATMRAFLSHRMQPNALVMRGKVAHAIAFLRRAERPPAQLLVDVSDVDAPLSVLAQLAEVCDPSIEVYVLGSKNDVGLYRNLLQLGVRDYLVKPLTSDLLTATLGDASSPSAAEALQRARTGKVLSFVGARGGVGVSTVCTHLARHLAEVMQRRVALIDLNLYGGAVNVILGQQTNQGLVDVLQNVHHLDQAYLERTMVRASARLFVLSGELDYQDRFAIPEGHLADLLKLLKQHFHYVLIDASRPGAGLPQLTEEALDQSREVYLMADRTVHAARMVTRLTRHVLARESEPAVSVLLNQTGPTNAAMVSVEDFGRATQRPVALELPFDASNLTLSQNLGEPVKPQSPFGKAIARLADSLSGVQQKAESAQLWGGGTKVRRMVR</sequence>
<dbReference type="OrthoDB" id="8595957at2"/>
<dbReference type="GO" id="GO:0051782">
    <property type="term" value="P:negative regulation of cell division"/>
    <property type="evidence" value="ECO:0007669"/>
    <property type="project" value="TreeGrafter"/>
</dbReference>
<dbReference type="Pfam" id="PF13614">
    <property type="entry name" value="AAA_31"/>
    <property type="match status" value="1"/>
</dbReference>
<dbReference type="PANTHER" id="PTHR43384:SF6">
    <property type="entry name" value="SEPTUM SITE-DETERMINING PROTEIN MIND HOMOLOG, CHLOROPLASTIC"/>
    <property type="match status" value="1"/>
</dbReference>
<protein>
    <submittedName>
        <fullName evidence="4">Pilus assembly protein CpaE</fullName>
    </submittedName>
</protein>
<dbReference type="InterPro" id="IPR050625">
    <property type="entry name" value="ParA/MinD_ATPase"/>
</dbReference>
<keyword evidence="2" id="KW-0067">ATP-binding</keyword>
<dbReference type="InterPro" id="IPR025669">
    <property type="entry name" value="AAA_dom"/>
</dbReference>
<evidence type="ECO:0000259" key="3">
    <source>
        <dbReference type="Pfam" id="PF13614"/>
    </source>
</evidence>
<evidence type="ECO:0000313" key="5">
    <source>
        <dbReference type="Proteomes" id="UP000295611"/>
    </source>
</evidence>
<gene>
    <name evidence="4" type="ORF">DFP86_105101</name>
</gene>
<dbReference type="SUPFAM" id="SSF52172">
    <property type="entry name" value="CheY-like"/>
    <property type="match status" value="1"/>
</dbReference>
<feature type="domain" description="AAA" evidence="3">
    <location>
        <begin position="154"/>
        <end position="315"/>
    </location>
</feature>
<dbReference type="Proteomes" id="UP000295611">
    <property type="component" value="Unassembled WGS sequence"/>
</dbReference>
<dbReference type="GO" id="GO:0005524">
    <property type="term" value="F:ATP binding"/>
    <property type="evidence" value="ECO:0007669"/>
    <property type="project" value="UniProtKB-KW"/>
</dbReference>
<dbReference type="EMBL" id="SNZP01000005">
    <property type="protein sequence ID" value="TDR80246.1"/>
    <property type="molecule type" value="Genomic_DNA"/>
</dbReference>
<name>A0A4R7B981_9NEIS</name>
<organism evidence="4 5">
    <name type="scientific">Paludibacterium purpuratum</name>
    <dbReference type="NCBI Taxonomy" id="1144873"/>
    <lineage>
        <taxon>Bacteria</taxon>
        <taxon>Pseudomonadati</taxon>
        <taxon>Pseudomonadota</taxon>
        <taxon>Betaproteobacteria</taxon>
        <taxon>Neisseriales</taxon>
        <taxon>Chromobacteriaceae</taxon>
        <taxon>Paludibacterium</taxon>
    </lineage>
</organism>
<accession>A0A4R7B981</accession>
<dbReference type="GO" id="GO:0009898">
    <property type="term" value="C:cytoplasmic side of plasma membrane"/>
    <property type="evidence" value="ECO:0007669"/>
    <property type="project" value="TreeGrafter"/>
</dbReference>
<dbReference type="Gene3D" id="3.40.50.2300">
    <property type="match status" value="1"/>
</dbReference>
<dbReference type="RefSeq" id="WP_133679683.1">
    <property type="nucleotide sequence ID" value="NZ_SNZP01000005.1"/>
</dbReference>
<dbReference type="GO" id="GO:0005829">
    <property type="term" value="C:cytosol"/>
    <property type="evidence" value="ECO:0007669"/>
    <property type="project" value="TreeGrafter"/>
</dbReference>
<keyword evidence="1" id="KW-0547">Nucleotide-binding</keyword>
<dbReference type="GO" id="GO:0016887">
    <property type="term" value="F:ATP hydrolysis activity"/>
    <property type="evidence" value="ECO:0007669"/>
    <property type="project" value="TreeGrafter"/>
</dbReference>
<dbReference type="InterPro" id="IPR027417">
    <property type="entry name" value="P-loop_NTPase"/>
</dbReference>
<comment type="caution">
    <text evidence="4">The sequence shown here is derived from an EMBL/GenBank/DDBJ whole genome shotgun (WGS) entry which is preliminary data.</text>
</comment>